<comment type="caution">
    <text evidence="9">The sequence shown here is derived from an EMBL/GenBank/DDBJ whole genome shotgun (WGS) entry which is preliminary data.</text>
</comment>
<accession>A0A7Y9KK59</accession>
<dbReference type="PANTHER" id="PTHR30151:SF0">
    <property type="entry name" value="ABC TRANSPORTER PERMEASE PROTEIN MJ0413-RELATED"/>
    <property type="match status" value="1"/>
</dbReference>
<dbReference type="GO" id="GO:0055085">
    <property type="term" value="P:transmembrane transport"/>
    <property type="evidence" value="ECO:0007669"/>
    <property type="project" value="InterPro"/>
</dbReference>
<keyword evidence="5 7" id="KW-1133">Transmembrane helix</keyword>
<evidence type="ECO:0000256" key="3">
    <source>
        <dbReference type="ARBA" id="ARBA00022475"/>
    </source>
</evidence>
<evidence type="ECO:0000256" key="6">
    <source>
        <dbReference type="ARBA" id="ARBA00023136"/>
    </source>
</evidence>
<evidence type="ECO:0000256" key="2">
    <source>
        <dbReference type="ARBA" id="ARBA00022448"/>
    </source>
</evidence>
<dbReference type="GO" id="GO:0005886">
    <property type="term" value="C:plasma membrane"/>
    <property type="evidence" value="ECO:0007669"/>
    <property type="project" value="UniProtKB-SubCell"/>
</dbReference>
<dbReference type="RefSeq" id="WP_246301023.1">
    <property type="nucleotide sequence ID" value="NZ_JACCBV010000001.1"/>
</dbReference>
<evidence type="ECO:0000259" key="8">
    <source>
        <dbReference type="PROSITE" id="PS50928"/>
    </source>
</evidence>
<dbReference type="Gene3D" id="1.10.3720.10">
    <property type="entry name" value="MetI-like"/>
    <property type="match status" value="1"/>
</dbReference>
<feature type="transmembrane region" description="Helical" evidence="7">
    <location>
        <begin position="63"/>
        <end position="85"/>
    </location>
</feature>
<evidence type="ECO:0000256" key="7">
    <source>
        <dbReference type="RuleBase" id="RU363032"/>
    </source>
</evidence>
<dbReference type="AlphaFoldDB" id="A0A7Y9KK59"/>
<evidence type="ECO:0000313" key="9">
    <source>
        <dbReference type="EMBL" id="NYE18878.1"/>
    </source>
</evidence>
<keyword evidence="10" id="KW-1185">Reference proteome</keyword>
<dbReference type="InterPro" id="IPR000515">
    <property type="entry name" value="MetI-like"/>
</dbReference>
<dbReference type="Proteomes" id="UP000576969">
    <property type="component" value="Unassembled WGS sequence"/>
</dbReference>
<name>A0A7Y9KK59_9MICO</name>
<keyword evidence="6 7" id="KW-0472">Membrane</keyword>
<evidence type="ECO:0000256" key="5">
    <source>
        <dbReference type="ARBA" id="ARBA00022989"/>
    </source>
</evidence>
<comment type="similarity">
    <text evidence="7">Belongs to the binding-protein-dependent transport system permease family.</text>
</comment>
<dbReference type="PROSITE" id="PS50928">
    <property type="entry name" value="ABC_TM1"/>
    <property type="match status" value="1"/>
</dbReference>
<feature type="transmembrane region" description="Helical" evidence="7">
    <location>
        <begin position="184"/>
        <end position="202"/>
    </location>
</feature>
<dbReference type="InterPro" id="IPR035906">
    <property type="entry name" value="MetI-like_sf"/>
</dbReference>
<gene>
    <name evidence="9" type="ORF">BJ991_000906</name>
</gene>
<keyword evidence="3" id="KW-1003">Cell membrane</keyword>
<evidence type="ECO:0000256" key="1">
    <source>
        <dbReference type="ARBA" id="ARBA00004651"/>
    </source>
</evidence>
<reference evidence="9 10" key="1">
    <citation type="submission" date="2020-07" db="EMBL/GenBank/DDBJ databases">
        <title>Sequencing the genomes of 1000 actinobacteria strains.</title>
        <authorList>
            <person name="Klenk H.-P."/>
        </authorList>
    </citation>
    <scope>NUCLEOTIDE SEQUENCE [LARGE SCALE GENOMIC DNA]</scope>
    <source>
        <strain evidence="9 10">DSM 24662</strain>
    </source>
</reference>
<keyword evidence="2 7" id="KW-0813">Transport</keyword>
<evidence type="ECO:0000313" key="10">
    <source>
        <dbReference type="Proteomes" id="UP000576969"/>
    </source>
</evidence>
<sequence>MTTRSIGMRLVYALALPILIVAVWWVATLNETNPFVPRPGQIVSDFFGSWFGPLIVQQVLPSLYRLGVGLISAIVVGVVLGVLVGSSRVARKLTGPLFEFIRAVPPPVLLPVLLLVIGIDDRSKIFLIFLGCLWPILLNTIDGVRGVDQVLADTTRTYGVTGREKLRRFVLPASLPRIMTGIRLALPIAIILMVVSEMYAAIDGLGYQIMLFKQIFQIGPMWAGIVIIGLIGIVLAWIFRVIERRVLAWYFGQREVETSER</sequence>
<organism evidence="9 10">
    <name type="scientific">Microbacterium immunditiarum</name>
    <dbReference type="NCBI Taxonomy" id="337480"/>
    <lineage>
        <taxon>Bacteria</taxon>
        <taxon>Bacillati</taxon>
        <taxon>Actinomycetota</taxon>
        <taxon>Actinomycetes</taxon>
        <taxon>Micrococcales</taxon>
        <taxon>Microbacteriaceae</taxon>
        <taxon>Microbacterium</taxon>
    </lineage>
</organism>
<dbReference type="PANTHER" id="PTHR30151">
    <property type="entry name" value="ALKANE SULFONATE ABC TRANSPORTER-RELATED, MEMBRANE SUBUNIT"/>
    <property type="match status" value="1"/>
</dbReference>
<proteinExistence type="inferred from homology"/>
<feature type="transmembrane region" description="Helical" evidence="7">
    <location>
        <begin position="7"/>
        <end position="27"/>
    </location>
</feature>
<feature type="transmembrane region" description="Helical" evidence="7">
    <location>
        <begin position="125"/>
        <end position="141"/>
    </location>
</feature>
<dbReference type="SUPFAM" id="SSF161098">
    <property type="entry name" value="MetI-like"/>
    <property type="match status" value="1"/>
</dbReference>
<dbReference type="EMBL" id="JACCBV010000001">
    <property type="protein sequence ID" value="NYE18878.1"/>
    <property type="molecule type" value="Genomic_DNA"/>
</dbReference>
<evidence type="ECO:0000256" key="4">
    <source>
        <dbReference type="ARBA" id="ARBA00022692"/>
    </source>
</evidence>
<feature type="domain" description="ABC transmembrane type-1" evidence="8">
    <location>
        <begin position="59"/>
        <end position="243"/>
    </location>
</feature>
<comment type="subcellular location">
    <subcellularLocation>
        <location evidence="1 7">Cell membrane</location>
        <topology evidence="1 7">Multi-pass membrane protein</topology>
    </subcellularLocation>
</comment>
<feature type="transmembrane region" description="Helical" evidence="7">
    <location>
        <begin position="222"/>
        <end position="242"/>
    </location>
</feature>
<keyword evidence="4 7" id="KW-0812">Transmembrane</keyword>
<feature type="transmembrane region" description="Helical" evidence="7">
    <location>
        <begin position="97"/>
        <end position="119"/>
    </location>
</feature>
<dbReference type="Pfam" id="PF00528">
    <property type="entry name" value="BPD_transp_1"/>
    <property type="match status" value="1"/>
</dbReference>
<protein>
    <submittedName>
        <fullName evidence="9">ABC-type nitrate/sulfonate/bicarbonate transport system permease component</fullName>
    </submittedName>
</protein>